<dbReference type="PANTHER" id="PTHR33119">
    <property type="entry name" value="IFI3P"/>
    <property type="match status" value="1"/>
</dbReference>
<dbReference type="Proteomes" id="UP000030745">
    <property type="component" value="Unassembled WGS sequence"/>
</dbReference>
<feature type="domain" description="DUF4246" evidence="1">
    <location>
        <begin position="82"/>
        <end position="190"/>
    </location>
</feature>
<feature type="domain" description="DUF4246" evidence="1">
    <location>
        <begin position="217"/>
        <end position="370"/>
    </location>
</feature>
<evidence type="ECO:0000259" key="1">
    <source>
        <dbReference type="Pfam" id="PF14033"/>
    </source>
</evidence>
<dbReference type="PANTHER" id="PTHR33119:SF1">
    <property type="entry name" value="FE2OG DIOXYGENASE DOMAIN-CONTAINING PROTEIN"/>
    <property type="match status" value="1"/>
</dbReference>
<dbReference type="Pfam" id="PF14033">
    <property type="entry name" value="DUF4246"/>
    <property type="match status" value="2"/>
</dbReference>
<organism evidence="2 3">
    <name type="scientific">Saprolegnia parasitica (strain CBS 223.65)</name>
    <dbReference type="NCBI Taxonomy" id="695850"/>
    <lineage>
        <taxon>Eukaryota</taxon>
        <taxon>Sar</taxon>
        <taxon>Stramenopiles</taxon>
        <taxon>Oomycota</taxon>
        <taxon>Saprolegniomycetes</taxon>
        <taxon>Saprolegniales</taxon>
        <taxon>Saprolegniaceae</taxon>
        <taxon>Saprolegnia</taxon>
    </lineage>
</organism>
<protein>
    <recommendedName>
        <fullName evidence="1">DUF4246 domain-containing protein</fullName>
    </recommendedName>
</protein>
<dbReference type="EMBL" id="KK583196">
    <property type="protein sequence ID" value="KDO31965.1"/>
    <property type="molecule type" value="Genomic_DNA"/>
</dbReference>
<keyword evidence="3" id="KW-1185">Reference proteome</keyword>
<evidence type="ECO:0000313" key="3">
    <source>
        <dbReference type="Proteomes" id="UP000030745"/>
    </source>
</evidence>
<dbReference type="GeneID" id="24125707"/>
<name>A0A067CRS5_SAPPC</name>
<dbReference type="InterPro" id="IPR049192">
    <property type="entry name" value="DUF4246_C"/>
</dbReference>
<dbReference type="OrthoDB" id="415532at2759"/>
<proteinExistence type="predicted"/>
<reference evidence="2 3" key="1">
    <citation type="journal article" date="2013" name="PLoS Genet.">
        <title>Distinctive expansion of potential virulence genes in the genome of the oomycete fish pathogen Saprolegnia parasitica.</title>
        <authorList>
            <person name="Jiang R.H."/>
            <person name="de Bruijn I."/>
            <person name="Haas B.J."/>
            <person name="Belmonte R."/>
            <person name="Lobach L."/>
            <person name="Christie J."/>
            <person name="van den Ackerveken G."/>
            <person name="Bottin A."/>
            <person name="Bulone V."/>
            <person name="Diaz-Moreno S.M."/>
            <person name="Dumas B."/>
            <person name="Fan L."/>
            <person name="Gaulin E."/>
            <person name="Govers F."/>
            <person name="Grenville-Briggs L.J."/>
            <person name="Horner N.R."/>
            <person name="Levin J.Z."/>
            <person name="Mammella M."/>
            <person name="Meijer H.J."/>
            <person name="Morris P."/>
            <person name="Nusbaum C."/>
            <person name="Oome S."/>
            <person name="Phillips A.J."/>
            <person name="van Rooyen D."/>
            <person name="Rzeszutek E."/>
            <person name="Saraiva M."/>
            <person name="Secombes C.J."/>
            <person name="Seidl M.F."/>
            <person name="Snel B."/>
            <person name="Stassen J.H."/>
            <person name="Sykes S."/>
            <person name="Tripathy S."/>
            <person name="van den Berg H."/>
            <person name="Vega-Arreguin J.C."/>
            <person name="Wawra S."/>
            <person name="Young S.K."/>
            <person name="Zeng Q."/>
            <person name="Dieguez-Uribeondo J."/>
            <person name="Russ C."/>
            <person name="Tyler B.M."/>
            <person name="van West P."/>
        </authorList>
    </citation>
    <scope>NUCLEOTIDE SEQUENCE [LARGE SCALE GENOMIC DNA]</scope>
    <source>
        <strain evidence="2 3">CBS 223.65</strain>
    </source>
</reference>
<sequence>MVVDDARMVSSLVAAGCNPNLLDTVIVLSVDAQRLLRFEVQLRRDASLAAGHVLNTTFGVYHTTTDLAPTLARLLRPLEPTSSGNAVREIIDPNLQCIVHGHTRFDRDPHYDRVCSPVYIANARSSRFQWLPTTIQFDAGRITYRAYFNNIPSQHTRLLAALRQLIQELRPLWQLSVTANAMDHSPQIRIPVSAPTPVLPPTLPRDFFILQSAALETTATLQVVVQAQALLVSSTSPTHHGLSWQTNGSGCTSDGVVATGLVVYSADHVTALPKLHFRQSFTKRTWVPNPLNPAQEVPWHECHWSGHQETGFVTLHVGRLVTIPTCVDYRRSSFELQKHAASHGAVRLLRVYLVQPDARKMLLSTEFVPPPYEALPQLPLPEPVVDMVWAFVGARAERLAASQ</sequence>
<accession>A0A067CRS5</accession>
<evidence type="ECO:0000313" key="2">
    <source>
        <dbReference type="EMBL" id="KDO31965.1"/>
    </source>
</evidence>
<gene>
    <name evidence="2" type="ORF">SPRG_03181</name>
</gene>
<dbReference type="RefSeq" id="XP_012197161.1">
    <property type="nucleotide sequence ID" value="XM_012341771.1"/>
</dbReference>
<dbReference type="KEGG" id="spar:SPRG_03181"/>
<dbReference type="VEuPathDB" id="FungiDB:SPRG_03181"/>
<dbReference type="InterPro" id="IPR025340">
    <property type="entry name" value="DUF4246"/>
</dbReference>
<dbReference type="AlphaFoldDB" id="A0A067CRS5"/>